<dbReference type="InterPro" id="IPR020103">
    <property type="entry name" value="PsdUridine_synth_cat_dom_sf"/>
</dbReference>
<organism evidence="6">
    <name type="scientific">marine metagenome</name>
    <dbReference type="NCBI Taxonomy" id="408172"/>
    <lineage>
        <taxon>unclassified sequences</taxon>
        <taxon>metagenomes</taxon>
        <taxon>ecological metagenomes</taxon>
    </lineage>
</organism>
<evidence type="ECO:0000256" key="3">
    <source>
        <dbReference type="ARBA" id="ARBA00022884"/>
    </source>
</evidence>
<proteinExistence type="inferred from homology"/>
<feature type="domain" description="Pseudouridine synthase RsuA/RluA-like" evidence="5">
    <location>
        <begin position="9"/>
        <end position="140"/>
    </location>
</feature>
<dbReference type="NCBIfam" id="TIGR00093">
    <property type="entry name" value="pseudouridine synthase"/>
    <property type="match status" value="1"/>
</dbReference>
<dbReference type="GO" id="GO:0001522">
    <property type="term" value="P:pseudouridine synthesis"/>
    <property type="evidence" value="ECO:0007669"/>
    <property type="project" value="InterPro"/>
</dbReference>
<dbReference type="Gene3D" id="3.30.70.580">
    <property type="entry name" value="Pseudouridine synthase I, catalytic domain, N-terminal subdomain"/>
    <property type="match status" value="1"/>
</dbReference>
<dbReference type="GO" id="GO:0009982">
    <property type="term" value="F:pseudouridine synthase activity"/>
    <property type="evidence" value="ECO:0007669"/>
    <property type="project" value="InterPro"/>
</dbReference>
<dbReference type="GO" id="GO:0003723">
    <property type="term" value="F:RNA binding"/>
    <property type="evidence" value="ECO:0007669"/>
    <property type="project" value="UniProtKB-KW"/>
</dbReference>
<dbReference type="AlphaFoldDB" id="A0A382ZSA9"/>
<dbReference type="InterPro" id="IPR006145">
    <property type="entry name" value="PsdUridine_synth_RsuA/RluA"/>
</dbReference>
<comment type="similarity">
    <text evidence="1">Belongs to the pseudouridine synthase RsuA family.</text>
</comment>
<dbReference type="InterPro" id="IPR042092">
    <property type="entry name" value="PsdUridine_s_RsuA/RluB/E/F_cat"/>
</dbReference>
<evidence type="ECO:0000256" key="4">
    <source>
        <dbReference type="ARBA" id="ARBA00023235"/>
    </source>
</evidence>
<dbReference type="InterPro" id="IPR050343">
    <property type="entry name" value="RsuA_PseudoU_synthase"/>
</dbReference>
<dbReference type="PROSITE" id="PS01149">
    <property type="entry name" value="PSI_RSU"/>
    <property type="match status" value="1"/>
</dbReference>
<gene>
    <name evidence="6" type="ORF">METZ01_LOCUS451206</name>
</gene>
<evidence type="ECO:0000259" key="5">
    <source>
        <dbReference type="Pfam" id="PF00849"/>
    </source>
</evidence>
<dbReference type="Pfam" id="PF00849">
    <property type="entry name" value="PseudoU_synth_2"/>
    <property type="match status" value="1"/>
</dbReference>
<evidence type="ECO:0000313" key="6">
    <source>
        <dbReference type="EMBL" id="SVD98352.1"/>
    </source>
</evidence>
<reference evidence="6" key="1">
    <citation type="submission" date="2018-05" db="EMBL/GenBank/DDBJ databases">
        <authorList>
            <person name="Lanie J.A."/>
            <person name="Ng W.-L."/>
            <person name="Kazmierczak K.M."/>
            <person name="Andrzejewski T.M."/>
            <person name="Davidsen T.M."/>
            <person name="Wayne K.J."/>
            <person name="Tettelin H."/>
            <person name="Glass J.I."/>
            <person name="Rusch D."/>
            <person name="Podicherti R."/>
            <person name="Tsui H.-C.T."/>
            <person name="Winkler M.E."/>
        </authorList>
    </citation>
    <scope>NUCLEOTIDE SEQUENCE</scope>
</reference>
<evidence type="ECO:0000256" key="2">
    <source>
        <dbReference type="ARBA" id="ARBA00022552"/>
    </source>
</evidence>
<dbReference type="FunFam" id="3.30.70.580:FF:000009">
    <property type="entry name" value="Pseudouridine synthase"/>
    <property type="match status" value="1"/>
</dbReference>
<keyword evidence="3" id="KW-0694">RNA-binding</keyword>
<dbReference type="InterPro" id="IPR000748">
    <property type="entry name" value="PsdUridine_synth_RsuA/RluB/E/F"/>
</dbReference>
<dbReference type="PANTHER" id="PTHR47683">
    <property type="entry name" value="PSEUDOURIDINE SYNTHASE FAMILY PROTEIN-RELATED"/>
    <property type="match status" value="1"/>
</dbReference>
<name>A0A382ZSA9_9ZZZZ</name>
<dbReference type="InterPro" id="IPR018496">
    <property type="entry name" value="PsdUridine_synth_RsuA/RluB_CS"/>
</dbReference>
<sequence>RARLTSTKCIIYNKPPGEICTRSDPEGRRTIFQSLPTLSNERWVSVGRLDIQTSGLLILTTDGQLANSLMHPSGQLQREYAVRVIGKLPQADLRQLCRGIFLKDGMARLDKISFTGGSALNHWYRVIVSQGRHRIVRRLFDAVGCTVSRLIRIRYGPLLLPRHLQRGEYKLLSPIELQSLRDAAVKSTNGK</sequence>
<dbReference type="EMBL" id="UINC01186229">
    <property type="protein sequence ID" value="SVD98352.1"/>
    <property type="molecule type" value="Genomic_DNA"/>
</dbReference>
<dbReference type="GO" id="GO:0006364">
    <property type="term" value="P:rRNA processing"/>
    <property type="evidence" value="ECO:0007669"/>
    <property type="project" value="UniProtKB-KW"/>
</dbReference>
<dbReference type="PANTHER" id="PTHR47683:SF3">
    <property type="entry name" value="RIBOSOMAL LARGE SUBUNIT PSEUDOURIDINE SYNTHASE B"/>
    <property type="match status" value="1"/>
</dbReference>
<dbReference type="SUPFAM" id="SSF55120">
    <property type="entry name" value="Pseudouridine synthase"/>
    <property type="match status" value="1"/>
</dbReference>
<dbReference type="Gene3D" id="3.30.70.1560">
    <property type="entry name" value="Alpha-L RNA-binding motif"/>
    <property type="match status" value="1"/>
</dbReference>
<keyword evidence="2" id="KW-0698">rRNA processing</keyword>
<protein>
    <recommendedName>
        <fullName evidence="5">Pseudouridine synthase RsuA/RluA-like domain-containing protein</fullName>
    </recommendedName>
</protein>
<feature type="non-terminal residue" evidence="6">
    <location>
        <position position="1"/>
    </location>
</feature>
<evidence type="ECO:0000256" key="1">
    <source>
        <dbReference type="ARBA" id="ARBA00008348"/>
    </source>
</evidence>
<keyword evidence="4" id="KW-0413">Isomerase</keyword>
<accession>A0A382ZSA9</accession>
<dbReference type="InterPro" id="IPR020094">
    <property type="entry name" value="TruA/RsuA/RluB/E/F_N"/>
</dbReference>